<dbReference type="AlphaFoldDB" id="A0A9N9BRB2"/>
<keyword evidence="4" id="KW-1185">Reference proteome</keyword>
<keyword evidence="2" id="KW-0812">Transmembrane</keyword>
<dbReference type="InterPro" id="IPR032675">
    <property type="entry name" value="LRR_dom_sf"/>
</dbReference>
<evidence type="ECO:0000313" key="4">
    <source>
        <dbReference type="Proteomes" id="UP000789508"/>
    </source>
</evidence>
<sequence>MNQLQSEITQLESNPAKNQAELESKRKKLKELQEKEKQLFKSLPITTQISNLKREIKQLENKSTRTKAEEVLLSEKKKALAELLKKQQGANTDNAKPTDKTALYIGLAIGAVVLIVYPANADKLTYLDIRDNNLPEQDLAVFSIYNRFAGSLETLKNLTKLQELDIKNTDINSGKDLSGQQLKSCTDFGLQPHDYGFACYLTKRGYTPQSEINLEELRKEYYAKSQKSQA</sequence>
<dbReference type="EMBL" id="CAJVPS010002726">
    <property type="protein sequence ID" value="CAG8575009.1"/>
    <property type="molecule type" value="Genomic_DNA"/>
</dbReference>
<keyword evidence="2" id="KW-1133">Transmembrane helix</keyword>
<evidence type="ECO:0000256" key="1">
    <source>
        <dbReference type="SAM" id="MobiDB-lite"/>
    </source>
</evidence>
<name>A0A9N9BRB2_9GLOM</name>
<feature type="transmembrane region" description="Helical" evidence="2">
    <location>
        <begin position="101"/>
        <end position="120"/>
    </location>
</feature>
<feature type="region of interest" description="Disordered" evidence="1">
    <location>
        <begin position="1"/>
        <end position="25"/>
    </location>
</feature>
<keyword evidence="2" id="KW-0472">Membrane</keyword>
<gene>
    <name evidence="3" type="ORF">ALEPTO_LOCUS6991</name>
</gene>
<organism evidence="3 4">
    <name type="scientific">Ambispora leptoticha</name>
    <dbReference type="NCBI Taxonomy" id="144679"/>
    <lineage>
        <taxon>Eukaryota</taxon>
        <taxon>Fungi</taxon>
        <taxon>Fungi incertae sedis</taxon>
        <taxon>Mucoromycota</taxon>
        <taxon>Glomeromycotina</taxon>
        <taxon>Glomeromycetes</taxon>
        <taxon>Archaeosporales</taxon>
        <taxon>Ambisporaceae</taxon>
        <taxon>Ambispora</taxon>
    </lineage>
</organism>
<dbReference type="OrthoDB" id="2449606at2759"/>
<comment type="caution">
    <text evidence="3">The sequence shown here is derived from an EMBL/GenBank/DDBJ whole genome shotgun (WGS) entry which is preliminary data.</text>
</comment>
<evidence type="ECO:0000256" key="2">
    <source>
        <dbReference type="SAM" id="Phobius"/>
    </source>
</evidence>
<feature type="compositionally biased region" description="Polar residues" evidence="1">
    <location>
        <begin position="1"/>
        <end position="17"/>
    </location>
</feature>
<dbReference type="Proteomes" id="UP000789508">
    <property type="component" value="Unassembled WGS sequence"/>
</dbReference>
<dbReference type="Gene3D" id="3.80.10.10">
    <property type="entry name" value="Ribonuclease Inhibitor"/>
    <property type="match status" value="1"/>
</dbReference>
<protein>
    <submittedName>
        <fullName evidence="3">10836_t:CDS:1</fullName>
    </submittedName>
</protein>
<reference evidence="3" key="1">
    <citation type="submission" date="2021-06" db="EMBL/GenBank/DDBJ databases">
        <authorList>
            <person name="Kallberg Y."/>
            <person name="Tangrot J."/>
            <person name="Rosling A."/>
        </authorList>
    </citation>
    <scope>NUCLEOTIDE SEQUENCE</scope>
    <source>
        <strain evidence="3">FL130A</strain>
    </source>
</reference>
<dbReference type="SUPFAM" id="SSF52047">
    <property type="entry name" value="RNI-like"/>
    <property type="match status" value="1"/>
</dbReference>
<proteinExistence type="predicted"/>
<accession>A0A9N9BRB2</accession>
<evidence type="ECO:0000313" key="3">
    <source>
        <dbReference type="EMBL" id="CAG8575009.1"/>
    </source>
</evidence>